<evidence type="ECO:0000256" key="1">
    <source>
        <dbReference type="SAM" id="MobiDB-lite"/>
    </source>
</evidence>
<comment type="caution">
    <text evidence="3">The sequence shown here is derived from an EMBL/GenBank/DDBJ whole genome shotgun (WGS) entry which is preliminary data.</text>
</comment>
<dbReference type="OrthoDB" id="4422408at2"/>
<gene>
    <name evidence="3" type="ORF">BST42_21220</name>
</gene>
<dbReference type="EMBL" id="MVIH01000011">
    <property type="protein sequence ID" value="ORB50265.1"/>
    <property type="molecule type" value="Genomic_DNA"/>
</dbReference>
<sequence>MKVRRGSRSDVAGRAAPSENLPAQVEDDSTMSARVLSQILERSTRAQAPAVRAYVARLRGSNPEATPAEIVTKLEKRYLAAVMASGAAVGSAAAFPGIGTLAALSAVAGETLVFLEATTVFVLAVADVHGIPLEQRERRRALVLAVLVGEESRGAIADLIGPSRTSGAWLAEGADMLPLPALAQLNTRLMRYFVKRFTLKRSAMAFGKMLPVGIGAAVGGGGNRMMGKKIVNNARAAFGPAPSRWPVSLHLLPAIEPGG</sequence>
<feature type="region of interest" description="Disordered" evidence="1">
    <location>
        <begin position="1"/>
        <end position="29"/>
    </location>
</feature>
<reference evidence="3 4" key="1">
    <citation type="submission" date="2016-12" db="EMBL/GenBank/DDBJ databases">
        <title>The new phylogeny of genus Mycobacterium.</title>
        <authorList>
            <person name="Tortoli E."/>
            <person name="Trovato A."/>
            <person name="Cirillo D.M."/>
        </authorList>
    </citation>
    <scope>NUCLEOTIDE SEQUENCE [LARGE SCALE GENOMIC DNA]</scope>
    <source>
        <strain evidence="3 4">DSM 44223</strain>
    </source>
</reference>
<dbReference type="Proteomes" id="UP000192534">
    <property type="component" value="Unassembled WGS sequence"/>
</dbReference>
<evidence type="ECO:0000256" key="2">
    <source>
        <dbReference type="SAM" id="Phobius"/>
    </source>
</evidence>
<feature type="transmembrane region" description="Helical" evidence="2">
    <location>
        <begin position="78"/>
        <end position="106"/>
    </location>
</feature>
<proteinExistence type="predicted"/>
<evidence type="ECO:0000313" key="3">
    <source>
        <dbReference type="EMBL" id="ORB50265.1"/>
    </source>
</evidence>
<dbReference type="AlphaFoldDB" id="A0A1X0IQN2"/>
<keyword evidence="2" id="KW-0472">Membrane</keyword>
<keyword evidence="2" id="KW-0812">Transmembrane</keyword>
<evidence type="ECO:0000313" key="4">
    <source>
        <dbReference type="Proteomes" id="UP000192534"/>
    </source>
</evidence>
<name>A0A1X0IQN2_MYCRH</name>
<organism evidence="3 4">
    <name type="scientific">Mycolicibacterium rhodesiae</name>
    <name type="common">Mycobacterium rhodesiae</name>
    <dbReference type="NCBI Taxonomy" id="36814"/>
    <lineage>
        <taxon>Bacteria</taxon>
        <taxon>Bacillati</taxon>
        <taxon>Actinomycetota</taxon>
        <taxon>Actinomycetes</taxon>
        <taxon>Mycobacteriales</taxon>
        <taxon>Mycobacteriaceae</taxon>
        <taxon>Mycolicibacterium</taxon>
    </lineage>
</organism>
<keyword evidence="2" id="KW-1133">Transmembrane helix</keyword>
<evidence type="ECO:0008006" key="5">
    <source>
        <dbReference type="Google" id="ProtNLM"/>
    </source>
</evidence>
<protein>
    <recommendedName>
        <fullName evidence="5">EcsC protein family</fullName>
    </recommendedName>
</protein>
<keyword evidence="4" id="KW-1185">Reference proteome</keyword>
<accession>A0A1X0IQN2</accession>
<feature type="transmembrane region" description="Helical" evidence="2">
    <location>
        <begin position="112"/>
        <end position="131"/>
    </location>
</feature>